<organism evidence="2 3">
    <name type="scientific">Pelobates cultripes</name>
    <name type="common">Western spadefoot toad</name>
    <dbReference type="NCBI Taxonomy" id="61616"/>
    <lineage>
        <taxon>Eukaryota</taxon>
        <taxon>Metazoa</taxon>
        <taxon>Chordata</taxon>
        <taxon>Craniata</taxon>
        <taxon>Vertebrata</taxon>
        <taxon>Euteleostomi</taxon>
        <taxon>Amphibia</taxon>
        <taxon>Batrachia</taxon>
        <taxon>Anura</taxon>
        <taxon>Pelobatoidea</taxon>
        <taxon>Pelobatidae</taxon>
        <taxon>Pelobates</taxon>
    </lineage>
</organism>
<gene>
    <name evidence="2" type="ORF">PECUL_23A001004</name>
</gene>
<protein>
    <submittedName>
        <fullName evidence="2">Uncharacterized protein</fullName>
    </submittedName>
</protein>
<evidence type="ECO:0000256" key="1">
    <source>
        <dbReference type="SAM" id="MobiDB-lite"/>
    </source>
</evidence>
<dbReference type="EMBL" id="OW240912">
    <property type="protein sequence ID" value="CAH2219946.1"/>
    <property type="molecule type" value="Genomic_DNA"/>
</dbReference>
<feature type="region of interest" description="Disordered" evidence="1">
    <location>
        <begin position="1"/>
        <end position="34"/>
    </location>
</feature>
<keyword evidence="3" id="KW-1185">Reference proteome</keyword>
<name>A0AAD1QYH8_PELCU</name>
<dbReference type="AlphaFoldDB" id="A0AAD1QYH8"/>
<proteinExistence type="predicted"/>
<dbReference type="Proteomes" id="UP001295444">
    <property type="component" value="Chromosome 01"/>
</dbReference>
<reference evidence="2" key="1">
    <citation type="submission" date="2022-03" db="EMBL/GenBank/DDBJ databases">
        <authorList>
            <person name="Alioto T."/>
            <person name="Alioto T."/>
            <person name="Gomez Garrido J."/>
        </authorList>
    </citation>
    <scope>NUCLEOTIDE SEQUENCE</scope>
</reference>
<evidence type="ECO:0000313" key="3">
    <source>
        <dbReference type="Proteomes" id="UP001295444"/>
    </source>
</evidence>
<sequence length="135" mass="14471">MDGYVRSQRGPDDEADNLGSGPPSPASTAGTEPTALDRIGEELCIIATSMVTKGDLLTHTTSIQDALWAEIAGIRLEVGTQAGRIQSLETALETQAARSSTLDTAVTRQGDLLLNMRHAIEDLDNRGRRCNIRIP</sequence>
<accession>A0AAD1QYH8</accession>
<evidence type="ECO:0000313" key="2">
    <source>
        <dbReference type="EMBL" id="CAH2219946.1"/>
    </source>
</evidence>